<keyword evidence="1" id="KW-1133">Transmembrane helix</keyword>
<dbReference type="InterPro" id="IPR018702">
    <property type="entry name" value="DUF2207"/>
</dbReference>
<feature type="transmembrane region" description="Helical" evidence="1">
    <location>
        <begin position="208"/>
        <end position="226"/>
    </location>
</feature>
<evidence type="ECO:0000259" key="2">
    <source>
        <dbReference type="Pfam" id="PF09972"/>
    </source>
</evidence>
<keyword evidence="4" id="KW-1185">Reference proteome</keyword>
<protein>
    <recommendedName>
        <fullName evidence="2">DUF2207 domain-containing protein</fullName>
    </recommendedName>
</protein>
<keyword evidence="1" id="KW-0812">Transmembrane</keyword>
<organism evidence="3 4">
    <name type="scientific">Halorhodospira neutriphila</name>
    <dbReference type="NCBI Taxonomy" id="168379"/>
    <lineage>
        <taxon>Bacteria</taxon>
        <taxon>Pseudomonadati</taxon>
        <taxon>Pseudomonadota</taxon>
        <taxon>Gammaproteobacteria</taxon>
        <taxon>Chromatiales</taxon>
        <taxon>Ectothiorhodospiraceae</taxon>
        <taxon>Halorhodospira</taxon>
    </lineage>
</organism>
<proteinExistence type="predicted"/>
<comment type="caution">
    <text evidence="3">The sequence shown here is derived from an EMBL/GenBank/DDBJ whole genome shotgun (WGS) entry which is preliminary data.</text>
</comment>
<keyword evidence="1" id="KW-0472">Membrane</keyword>
<dbReference type="Pfam" id="PF09972">
    <property type="entry name" value="DUF2207"/>
    <property type="match status" value="1"/>
</dbReference>
<dbReference type="RefSeq" id="WP_207132033.1">
    <property type="nucleotide sequence ID" value="NZ_NRSH01000004.1"/>
</dbReference>
<dbReference type="EMBL" id="NRSH01000004">
    <property type="protein sequence ID" value="MBK1725604.1"/>
    <property type="molecule type" value="Genomic_DNA"/>
</dbReference>
<evidence type="ECO:0000313" key="4">
    <source>
        <dbReference type="Proteomes" id="UP000738126"/>
    </source>
</evidence>
<gene>
    <name evidence="3" type="ORF">CKO13_00885</name>
</gene>
<reference evidence="3 4" key="1">
    <citation type="journal article" date="2020" name="Microorganisms">
        <title>Osmotic Adaptation and Compatible Solute Biosynthesis of Phototrophic Bacteria as Revealed from Genome Analyses.</title>
        <authorList>
            <person name="Imhoff J.F."/>
            <person name="Rahn T."/>
            <person name="Kunzel S."/>
            <person name="Keller A."/>
            <person name="Neulinger S.C."/>
        </authorList>
    </citation>
    <scope>NUCLEOTIDE SEQUENCE [LARGE SCALE GENOMIC DNA]</scope>
    <source>
        <strain evidence="3 4">DSM 15116</strain>
    </source>
</reference>
<feature type="domain" description="DUF2207" evidence="2">
    <location>
        <begin position="11"/>
        <end position="184"/>
    </location>
</feature>
<feature type="transmembrane region" description="Helical" evidence="1">
    <location>
        <begin position="366"/>
        <end position="387"/>
    </location>
</feature>
<dbReference type="Proteomes" id="UP000738126">
    <property type="component" value="Unassembled WGS sequence"/>
</dbReference>
<evidence type="ECO:0000256" key="1">
    <source>
        <dbReference type="SAM" id="Phobius"/>
    </source>
</evidence>
<sequence length="559" mass="60248">MMEAAGAKRFTIPNYDVDLRVAADGAYRITETIRYAYPEGSFTYGERTIPKAGIADLRLEGVTSPDAAVREAALADRSDEWRIRWDFPQRQAAATYRLHYTVEGALRATEGGHRVDWDAVGPDWPVPVRDVDVRVQLPRRFAERAAALAASPAAAVDSGTKAWQLRFHRDQVPPGERFQVQVGFPAVAALQEGATEPPQTPWERGDPVLRFLLAGLGGWGATSWVAHRRRRARRSTPGEAPSEPLEQLAPETLAVLAGRDWRQGYVAALFRLAEGGQLQLRQHRAGRLWKSRETAVVACAAPEAADNAFGARILAECQQGPVKLEKLLERASEDRQPRAAARQVLTAQGLLQRLSEPERGRLRRRATVLGGLAAALMGGAAALQAVWSALPAGWEAAGLAWGVGWAAPLISGFAAGVALVLIVRAYRRYETTERGLQAVQGVRRHLRTIHQALLNRQGQAPGEAAQAFFQHLPWLAIDPDRNLRAWSHKVLRPMRSAQLGGAAVLPAWLLLEEGAAEGADLARVADVEPVADALFQAAFPHTAGGGPAPGAPGGAGGGG</sequence>
<feature type="transmembrane region" description="Helical" evidence="1">
    <location>
        <begin position="399"/>
        <end position="423"/>
    </location>
</feature>
<evidence type="ECO:0000313" key="3">
    <source>
        <dbReference type="EMBL" id="MBK1725604.1"/>
    </source>
</evidence>
<name>A0ABS1E5M0_9GAMM</name>
<feature type="non-terminal residue" evidence="3">
    <location>
        <position position="559"/>
    </location>
</feature>
<accession>A0ABS1E5M0</accession>